<accession>A0A8J3L2Y2</accession>
<keyword evidence="3" id="KW-1185">Reference proteome</keyword>
<keyword evidence="1" id="KW-0812">Transmembrane</keyword>
<feature type="transmembrane region" description="Helical" evidence="1">
    <location>
        <begin position="56"/>
        <end position="76"/>
    </location>
</feature>
<keyword evidence="1" id="KW-0472">Membrane</keyword>
<dbReference type="InterPro" id="IPR024341">
    <property type="entry name" value="DUF2631"/>
</dbReference>
<comment type="caution">
    <text evidence="2">The sequence shown here is derived from an EMBL/GenBank/DDBJ whole genome shotgun (WGS) entry which is preliminary data.</text>
</comment>
<dbReference type="Pfam" id="PF10939">
    <property type="entry name" value="DUF2631"/>
    <property type="match status" value="1"/>
</dbReference>
<gene>
    <name evidence="2" type="ORF">Cco03nite_47340</name>
</gene>
<name>A0A8J3L2Y2_9ACTN</name>
<dbReference type="Proteomes" id="UP000630887">
    <property type="component" value="Unassembled WGS sequence"/>
</dbReference>
<dbReference type="EMBL" id="BONI01000041">
    <property type="protein sequence ID" value="GIG08034.1"/>
    <property type="molecule type" value="Genomic_DNA"/>
</dbReference>
<evidence type="ECO:0000313" key="2">
    <source>
        <dbReference type="EMBL" id="GIG08034.1"/>
    </source>
</evidence>
<feature type="transmembrane region" description="Helical" evidence="1">
    <location>
        <begin position="82"/>
        <end position="102"/>
    </location>
</feature>
<dbReference type="AlphaFoldDB" id="A0A8J3L2Y2"/>
<sequence length="109" mass="11605">MPDSPRALDHDMPDCIAATATRAVGGGLESREKDLIVAAEEPVTSPDQHAPTPVKAARIAGTVVIVMLLLMLFGNHEGNVESIWLISIAGILAAIMIIDIVLRRNGLRD</sequence>
<evidence type="ECO:0000256" key="1">
    <source>
        <dbReference type="SAM" id="Phobius"/>
    </source>
</evidence>
<reference evidence="2 3" key="1">
    <citation type="submission" date="2021-01" db="EMBL/GenBank/DDBJ databases">
        <title>Whole genome shotgun sequence of Catellatospora coxensis NBRC 107359.</title>
        <authorList>
            <person name="Komaki H."/>
            <person name="Tamura T."/>
        </authorList>
    </citation>
    <scope>NUCLEOTIDE SEQUENCE [LARGE SCALE GENOMIC DNA]</scope>
    <source>
        <strain evidence="2 3">NBRC 107359</strain>
    </source>
</reference>
<organism evidence="2 3">
    <name type="scientific">Catellatospora coxensis</name>
    <dbReference type="NCBI Taxonomy" id="310354"/>
    <lineage>
        <taxon>Bacteria</taxon>
        <taxon>Bacillati</taxon>
        <taxon>Actinomycetota</taxon>
        <taxon>Actinomycetes</taxon>
        <taxon>Micromonosporales</taxon>
        <taxon>Micromonosporaceae</taxon>
        <taxon>Catellatospora</taxon>
    </lineage>
</organism>
<evidence type="ECO:0000313" key="3">
    <source>
        <dbReference type="Proteomes" id="UP000630887"/>
    </source>
</evidence>
<keyword evidence="1" id="KW-1133">Transmembrane helix</keyword>
<evidence type="ECO:0008006" key="4">
    <source>
        <dbReference type="Google" id="ProtNLM"/>
    </source>
</evidence>
<protein>
    <recommendedName>
        <fullName evidence="4">DUF2631 domain-containing protein</fullName>
    </recommendedName>
</protein>
<proteinExistence type="predicted"/>